<sequence length="140" mass="15579">MAFCSATAGFTARHAQVFGNAQRQPPPQSRRHRGDAECRCIARSRRAWRASVTGDDALQARSVLQIARDAQQVYGESKPAWCQPWTILSTGAVVQLAAWQLPLGVMWKVLFGVPTSVAVGTWWFVFLVLYPAQVLRAHEE</sequence>
<feature type="transmembrane region" description="Helical" evidence="1">
    <location>
        <begin position="109"/>
        <end position="130"/>
    </location>
</feature>
<keyword evidence="1" id="KW-0812">Transmembrane</keyword>
<keyword evidence="4" id="KW-1185">Reference proteome</keyword>
<evidence type="ECO:0000256" key="1">
    <source>
        <dbReference type="SAM" id="Phobius"/>
    </source>
</evidence>
<dbReference type="PANTHER" id="PTHR36046:SF1">
    <property type="entry name" value="DUF6737 DOMAIN-CONTAINING PROTEIN"/>
    <property type="match status" value="1"/>
</dbReference>
<gene>
    <name evidence="3" type="ORF">FVE85_5080</name>
</gene>
<reference evidence="4" key="1">
    <citation type="journal article" date="2019" name="Nat. Commun.">
        <title>Expansion of phycobilisome linker gene families in mesophilic red algae.</title>
        <authorList>
            <person name="Lee J."/>
            <person name="Kim D."/>
            <person name="Bhattacharya D."/>
            <person name="Yoon H.S."/>
        </authorList>
    </citation>
    <scope>NUCLEOTIDE SEQUENCE [LARGE SCALE GENOMIC DNA]</scope>
    <source>
        <strain evidence="4">CCMP 1328</strain>
    </source>
</reference>
<keyword evidence="1" id="KW-1133">Transmembrane helix</keyword>
<evidence type="ECO:0000259" key="2">
    <source>
        <dbReference type="Pfam" id="PF20522"/>
    </source>
</evidence>
<feature type="domain" description="DUF6737" evidence="2">
    <location>
        <begin position="77"/>
        <end position="132"/>
    </location>
</feature>
<proteinExistence type="predicted"/>
<evidence type="ECO:0000313" key="3">
    <source>
        <dbReference type="EMBL" id="KAA8497495.1"/>
    </source>
</evidence>
<dbReference type="Proteomes" id="UP000324585">
    <property type="component" value="Unassembled WGS sequence"/>
</dbReference>
<organism evidence="3 4">
    <name type="scientific">Porphyridium purpureum</name>
    <name type="common">Red alga</name>
    <name type="synonym">Porphyridium cruentum</name>
    <dbReference type="NCBI Taxonomy" id="35688"/>
    <lineage>
        <taxon>Eukaryota</taxon>
        <taxon>Rhodophyta</taxon>
        <taxon>Bangiophyceae</taxon>
        <taxon>Porphyridiales</taxon>
        <taxon>Porphyridiaceae</taxon>
        <taxon>Porphyridium</taxon>
    </lineage>
</organism>
<dbReference type="EMBL" id="VRMN01000001">
    <property type="protein sequence ID" value="KAA8497495.1"/>
    <property type="molecule type" value="Genomic_DNA"/>
</dbReference>
<dbReference type="OrthoDB" id="1747990at2759"/>
<dbReference type="Pfam" id="PF20522">
    <property type="entry name" value="DUF6737"/>
    <property type="match status" value="1"/>
</dbReference>
<name>A0A5J4Z2G8_PORPP</name>
<dbReference type="AlphaFoldDB" id="A0A5J4Z2G8"/>
<evidence type="ECO:0000313" key="4">
    <source>
        <dbReference type="Proteomes" id="UP000324585"/>
    </source>
</evidence>
<comment type="caution">
    <text evidence="3">The sequence shown here is derived from an EMBL/GenBank/DDBJ whole genome shotgun (WGS) entry which is preliminary data.</text>
</comment>
<keyword evidence="1" id="KW-0472">Membrane</keyword>
<dbReference type="PANTHER" id="PTHR36046">
    <property type="entry name" value="PROTEIN, PUTATIVE-RELATED"/>
    <property type="match status" value="1"/>
</dbReference>
<dbReference type="InterPro" id="IPR046625">
    <property type="entry name" value="DUF6737"/>
</dbReference>
<protein>
    <recommendedName>
        <fullName evidence="2">DUF6737 domain-containing protein</fullName>
    </recommendedName>
</protein>
<accession>A0A5J4Z2G8</accession>